<sequence length="204" mass="21557">MMRWLTLYVRSRRLPLALLVSVGAVVLVWGGWGLFTDRRDINESLALMTVLLALAPLIPTMAGDDDSLESGAALNWPPRRALHVIAFAALTSVPLLASAATGAWFGPPGTVLRNVAALTGLIALGVALFGIRVSWQLPLCWAVLQILLGGLSEPGWKEAPFLLIQPAGSETAAVTAIVLFVAGVVAYAWRVGPRVAPAEVAFGQ</sequence>
<feature type="transmembrane region" description="Helical" evidence="1">
    <location>
        <begin position="44"/>
        <end position="63"/>
    </location>
</feature>
<evidence type="ECO:0000256" key="1">
    <source>
        <dbReference type="SAM" id="Phobius"/>
    </source>
</evidence>
<protein>
    <submittedName>
        <fullName evidence="2">Uncharacterized protein</fullName>
    </submittedName>
</protein>
<reference evidence="2 3" key="1">
    <citation type="submission" date="2020-08" db="EMBL/GenBank/DDBJ databases">
        <title>Sequencing the genomes of 1000 actinobacteria strains.</title>
        <authorList>
            <person name="Klenk H.-P."/>
        </authorList>
    </citation>
    <scope>NUCLEOTIDE SEQUENCE [LARGE SCALE GENOMIC DNA]</scope>
    <source>
        <strain evidence="2 3">DSM 45518</strain>
    </source>
</reference>
<dbReference type="EMBL" id="JACHMF010000001">
    <property type="protein sequence ID" value="MBB4692440.1"/>
    <property type="molecule type" value="Genomic_DNA"/>
</dbReference>
<feature type="transmembrane region" description="Helical" evidence="1">
    <location>
        <begin position="111"/>
        <end position="131"/>
    </location>
</feature>
<gene>
    <name evidence="2" type="ORF">BKA14_002588</name>
</gene>
<proteinExistence type="predicted"/>
<dbReference type="AlphaFoldDB" id="A0A7W7G1S0"/>
<keyword evidence="1" id="KW-0472">Membrane</keyword>
<feature type="transmembrane region" description="Helical" evidence="1">
    <location>
        <begin position="12"/>
        <end position="32"/>
    </location>
</feature>
<keyword evidence="1" id="KW-0812">Transmembrane</keyword>
<accession>A0A7W7G1S0</accession>
<keyword evidence="1" id="KW-1133">Transmembrane helix</keyword>
<evidence type="ECO:0000313" key="2">
    <source>
        <dbReference type="EMBL" id="MBB4692440.1"/>
    </source>
</evidence>
<dbReference type="Proteomes" id="UP000542742">
    <property type="component" value="Unassembled WGS sequence"/>
</dbReference>
<evidence type="ECO:0000313" key="3">
    <source>
        <dbReference type="Proteomes" id="UP000542742"/>
    </source>
</evidence>
<feature type="transmembrane region" description="Helical" evidence="1">
    <location>
        <begin position="84"/>
        <end position="105"/>
    </location>
</feature>
<keyword evidence="3" id="KW-1185">Reference proteome</keyword>
<name>A0A7W7G1S0_9ACTN</name>
<dbReference type="RefSeq" id="WP_184951158.1">
    <property type="nucleotide sequence ID" value="NZ_BOMC01000077.1"/>
</dbReference>
<comment type="caution">
    <text evidence="2">The sequence shown here is derived from an EMBL/GenBank/DDBJ whole genome shotgun (WGS) entry which is preliminary data.</text>
</comment>
<feature type="transmembrane region" description="Helical" evidence="1">
    <location>
        <begin position="171"/>
        <end position="189"/>
    </location>
</feature>
<organism evidence="2 3">
    <name type="scientific">Paractinoplanes abujensis</name>
    <dbReference type="NCBI Taxonomy" id="882441"/>
    <lineage>
        <taxon>Bacteria</taxon>
        <taxon>Bacillati</taxon>
        <taxon>Actinomycetota</taxon>
        <taxon>Actinomycetes</taxon>
        <taxon>Micromonosporales</taxon>
        <taxon>Micromonosporaceae</taxon>
        <taxon>Paractinoplanes</taxon>
    </lineage>
</organism>